<reference evidence="1 2" key="2">
    <citation type="submission" date="2018-10" db="EMBL/GenBank/DDBJ databases">
        <authorList>
            <consortium name="Pathogen Informatics"/>
        </authorList>
    </citation>
    <scope>NUCLEOTIDE SEQUENCE [LARGE SCALE GENOMIC DNA]</scope>
</reference>
<proteinExistence type="predicted"/>
<reference evidence="3" key="1">
    <citation type="submission" date="2017-02" db="UniProtKB">
        <authorList>
            <consortium name="WormBaseParasite"/>
        </authorList>
    </citation>
    <scope>IDENTIFICATION</scope>
</reference>
<dbReference type="AlphaFoldDB" id="A0A0N4UT79"/>
<protein>
    <submittedName>
        <fullName evidence="1 3">Uncharacterized protein</fullName>
    </submittedName>
</protein>
<accession>A0A0N4UT79</accession>
<sequence length="182" mass="20936">MYRRDSKITSQEFLKCNNSLYYKLFVTPENSYFLASLIVHAHIFSRFPNSSKNSSPVPKTISKHLNTFIPHNSVVLLLENGKNSAFKFRNGKYKLIADQQQLTVKKNITTNRCQPQCRSSVANLYNNRFGRTLLRTDLSCLQARHELEICNLMPNKTPLHCNLARLACESDLQQVKSIKLKS</sequence>
<dbReference type="OrthoDB" id="5776214at2759"/>
<dbReference type="Proteomes" id="UP000274131">
    <property type="component" value="Unassembled WGS sequence"/>
</dbReference>
<organism evidence="3">
    <name type="scientific">Enterobius vermicularis</name>
    <name type="common">Human pinworm</name>
    <dbReference type="NCBI Taxonomy" id="51028"/>
    <lineage>
        <taxon>Eukaryota</taxon>
        <taxon>Metazoa</taxon>
        <taxon>Ecdysozoa</taxon>
        <taxon>Nematoda</taxon>
        <taxon>Chromadorea</taxon>
        <taxon>Rhabditida</taxon>
        <taxon>Spirurina</taxon>
        <taxon>Oxyuridomorpha</taxon>
        <taxon>Oxyuroidea</taxon>
        <taxon>Oxyuridae</taxon>
        <taxon>Enterobius</taxon>
    </lineage>
</organism>
<evidence type="ECO:0000313" key="3">
    <source>
        <dbReference type="WBParaSite" id="EVEC_0000044201-mRNA-1"/>
    </source>
</evidence>
<keyword evidence="2" id="KW-1185">Reference proteome</keyword>
<evidence type="ECO:0000313" key="1">
    <source>
        <dbReference type="EMBL" id="VDD85151.1"/>
    </source>
</evidence>
<evidence type="ECO:0000313" key="2">
    <source>
        <dbReference type="Proteomes" id="UP000274131"/>
    </source>
</evidence>
<name>A0A0N4UT79_ENTVE</name>
<gene>
    <name evidence="1" type="ORF">EVEC_LOCUS294</name>
</gene>
<dbReference type="EMBL" id="UXUI01000279">
    <property type="protein sequence ID" value="VDD85151.1"/>
    <property type="molecule type" value="Genomic_DNA"/>
</dbReference>
<dbReference type="WBParaSite" id="EVEC_0000044201-mRNA-1">
    <property type="protein sequence ID" value="EVEC_0000044201-mRNA-1"/>
    <property type="gene ID" value="EVEC_0000044201"/>
</dbReference>